<sequence length="106" mass="12074">MRNTMTLYRVVNPDSLGSYTELIHHEPTDARLDDGEAWHRLREWALAVLSRTEQRFGMYQIALMPLDRDGTPDEQAFLDLIAADVDVVEDYLCWSGASELVPAPHS</sequence>
<evidence type="ECO:0000313" key="2">
    <source>
        <dbReference type="Proteomes" id="UP000239352"/>
    </source>
</evidence>
<organism evidence="1 2">
    <name type="scientific">Actinopolyspora mortivallis</name>
    <dbReference type="NCBI Taxonomy" id="33906"/>
    <lineage>
        <taxon>Bacteria</taxon>
        <taxon>Bacillati</taxon>
        <taxon>Actinomycetota</taxon>
        <taxon>Actinomycetes</taxon>
        <taxon>Actinopolysporales</taxon>
        <taxon>Actinopolysporaceae</taxon>
        <taxon>Actinopolyspora</taxon>
    </lineage>
</organism>
<accession>A0A2T0H1A8</accession>
<reference evidence="1 2" key="1">
    <citation type="submission" date="2018-03" db="EMBL/GenBank/DDBJ databases">
        <title>Actinopolyspora mortivallis from Sahara, screening for active biomolecules.</title>
        <authorList>
            <person name="Selama O."/>
            <person name="Wellington E.M.H."/>
            <person name="Hacene H."/>
        </authorList>
    </citation>
    <scope>NUCLEOTIDE SEQUENCE [LARGE SCALE GENOMIC DNA]</scope>
    <source>
        <strain evidence="1 2">M5A</strain>
    </source>
</reference>
<dbReference type="STRING" id="1050202.GCA_000384035_01050"/>
<dbReference type="RefSeq" id="WP_106112003.1">
    <property type="nucleotide sequence ID" value="NZ_PVSR01000001.1"/>
</dbReference>
<comment type="caution">
    <text evidence="1">The sequence shown here is derived from an EMBL/GenBank/DDBJ whole genome shotgun (WGS) entry which is preliminary data.</text>
</comment>
<dbReference type="InParanoid" id="A0A2T0H1A8"/>
<evidence type="ECO:0000313" key="1">
    <source>
        <dbReference type="EMBL" id="PRW65132.1"/>
    </source>
</evidence>
<proteinExistence type="predicted"/>
<dbReference type="AlphaFoldDB" id="A0A2T0H1A8"/>
<dbReference type="Proteomes" id="UP000239352">
    <property type="component" value="Unassembled WGS sequence"/>
</dbReference>
<name>A0A2T0H1A8_ACTMO</name>
<protein>
    <submittedName>
        <fullName evidence="1">Uncharacterized protein</fullName>
    </submittedName>
</protein>
<keyword evidence="2" id="KW-1185">Reference proteome</keyword>
<dbReference type="EMBL" id="PVSR01000001">
    <property type="protein sequence ID" value="PRW65132.1"/>
    <property type="molecule type" value="Genomic_DNA"/>
</dbReference>
<gene>
    <name evidence="1" type="ORF">CEP50_00970</name>
</gene>